<feature type="region of interest" description="Disordered" evidence="1">
    <location>
        <begin position="497"/>
        <end position="527"/>
    </location>
</feature>
<dbReference type="VEuPathDB" id="FungiDB:PV09_08807"/>
<evidence type="ECO:0000259" key="2">
    <source>
        <dbReference type="Pfam" id="PF25534"/>
    </source>
</evidence>
<keyword evidence="4" id="KW-1185">Reference proteome</keyword>
<evidence type="ECO:0000313" key="4">
    <source>
        <dbReference type="Proteomes" id="UP000053259"/>
    </source>
</evidence>
<proteinExistence type="predicted"/>
<dbReference type="InParanoid" id="A0A0D1ZYM7"/>
<dbReference type="OrthoDB" id="5423516at2759"/>
<dbReference type="GeneID" id="27316780"/>
<gene>
    <name evidence="3" type="ORF">PV09_08807</name>
</gene>
<organism evidence="3 4">
    <name type="scientific">Verruconis gallopava</name>
    <dbReference type="NCBI Taxonomy" id="253628"/>
    <lineage>
        <taxon>Eukaryota</taxon>
        <taxon>Fungi</taxon>
        <taxon>Dikarya</taxon>
        <taxon>Ascomycota</taxon>
        <taxon>Pezizomycotina</taxon>
        <taxon>Dothideomycetes</taxon>
        <taxon>Pleosporomycetidae</taxon>
        <taxon>Venturiales</taxon>
        <taxon>Sympoventuriaceae</taxon>
        <taxon>Verruconis</taxon>
    </lineage>
</organism>
<sequence length="776" mass="87501">MPTLGLLSCAVEIGEARTRLREYRTTYCDRTVETFVAIPSKPTPFSIRLFTTGYIAPGLAIAVYIDGVYQLHRIKLGAVPSNGKLEFHVGHNEDLLKNGRVIARGWSFQKHNIVHGHIEPTIDRDTFKYPGTIKVIVLRCEKNPESETTDPWSFPHLPAIFDGSGDESPRARSTKYSQPYKSRLHQSKGRRSQPRYCSYICENANTTSFDENGYCFANVPATITLGERHITVDEQTDMPCSSPRKYRHNLNHGHPFQDNKYDGLRNQSGCYVLRNHANVEVEFPTIESAELFRSQEGPPANKNARSYPATENPPPYYRISKMGHIYDERGAQGTSRQYMPNGTTLQQPPQRTETQWGNFGQNSANIKCYCYPQAWPVGCLQQNEAVTQFKIEQLKDEIRMLEAGLQPDSSGTTASCLHPSACHVIIGKPKDCPHMLFNPLAHNGPVAYGFPNQSSTHNFASHIVEPQWPWFTSNMSPAFEAEDQLSPAGWDSVASASSEEEKRVKNNTETAGCSHKARGTAPVGFGNAEGEGNAVQLKEDSDCNQADKISNDEVRSNQNGYYQNSLMNSKPRNSKSSNNVAMNTINGEPVYNDNVWNNNEDKNRDISEKKQKSHKGFAPCSKDIDKEEMPNTKSYWRVGNLHQMNEEDAKNNRPGKYTKPEEPISTIAEEKAKSNHLEHQVQCGKPAERQYRTSAPLYWDKVDEPFAVFRFKYCSKDMLKEILGKDIVESKEEFQQWLNSLSKKQLIAEIMKEKVEENSDIDGGKNTSSNRDQAST</sequence>
<dbReference type="Proteomes" id="UP000053259">
    <property type="component" value="Unassembled WGS sequence"/>
</dbReference>
<dbReference type="EMBL" id="KN847576">
    <property type="protein sequence ID" value="KIV99502.1"/>
    <property type="molecule type" value="Genomic_DNA"/>
</dbReference>
<protein>
    <recommendedName>
        <fullName evidence="2">DUF7918 domain-containing protein</fullName>
    </recommendedName>
</protein>
<name>A0A0D1ZYM7_9PEZI</name>
<reference evidence="3 4" key="1">
    <citation type="submission" date="2015-01" db="EMBL/GenBank/DDBJ databases">
        <title>The Genome Sequence of Ochroconis gallopava CBS43764.</title>
        <authorList>
            <consortium name="The Broad Institute Genomics Platform"/>
            <person name="Cuomo C."/>
            <person name="de Hoog S."/>
            <person name="Gorbushina A."/>
            <person name="Stielow B."/>
            <person name="Teixiera M."/>
            <person name="Abouelleil A."/>
            <person name="Chapman S.B."/>
            <person name="Priest M."/>
            <person name="Young S.K."/>
            <person name="Wortman J."/>
            <person name="Nusbaum C."/>
            <person name="Birren B."/>
        </authorList>
    </citation>
    <scope>NUCLEOTIDE SEQUENCE [LARGE SCALE GENOMIC DNA]</scope>
    <source>
        <strain evidence="3 4">CBS 43764</strain>
    </source>
</reference>
<accession>A0A0D1ZYM7</accession>
<evidence type="ECO:0000313" key="3">
    <source>
        <dbReference type="EMBL" id="KIV99502.1"/>
    </source>
</evidence>
<dbReference type="Pfam" id="PF25534">
    <property type="entry name" value="DUF7918"/>
    <property type="match status" value="1"/>
</dbReference>
<dbReference type="RefSeq" id="XP_016209372.1">
    <property type="nucleotide sequence ID" value="XM_016362764.1"/>
</dbReference>
<dbReference type="HOGENOM" id="CLU_360640_0_0_1"/>
<dbReference type="AlphaFoldDB" id="A0A0D1ZYM7"/>
<dbReference type="InterPro" id="IPR057678">
    <property type="entry name" value="DUF7918"/>
</dbReference>
<feature type="compositionally biased region" description="Polar residues" evidence="1">
    <location>
        <begin position="765"/>
        <end position="776"/>
    </location>
</feature>
<feature type="compositionally biased region" description="Basic and acidic residues" evidence="1">
    <location>
        <begin position="599"/>
        <end position="610"/>
    </location>
</feature>
<feature type="region of interest" description="Disordered" evidence="1">
    <location>
        <begin position="754"/>
        <end position="776"/>
    </location>
</feature>
<feature type="region of interest" description="Disordered" evidence="1">
    <location>
        <begin position="584"/>
        <end position="624"/>
    </location>
</feature>
<dbReference type="STRING" id="253628.A0A0D1ZYM7"/>
<evidence type="ECO:0000256" key="1">
    <source>
        <dbReference type="SAM" id="MobiDB-lite"/>
    </source>
</evidence>
<feature type="region of interest" description="Disordered" evidence="1">
    <location>
        <begin position="163"/>
        <end position="189"/>
    </location>
</feature>
<feature type="domain" description="DUF7918" evidence="2">
    <location>
        <begin position="649"/>
        <end position="722"/>
    </location>
</feature>